<evidence type="ECO:0000313" key="2">
    <source>
        <dbReference type="EMBL" id="QHU16334.1"/>
    </source>
</evidence>
<accession>A0A6C0KJ37</accession>
<proteinExistence type="predicted"/>
<name>A0A6C0KJ37_9ZZZZ</name>
<reference evidence="2" key="1">
    <citation type="journal article" date="2020" name="Nature">
        <title>Giant virus diversity and host interactions through global metagenomics.</title>
        <authorList>
            <person name="Schulz F."/>
            <person name="Roux S."/>
            <person name="Paez-Espino D."/>
            <person name="Jungbluth S."/>
            <person name="Walsh D.A."/>
            <person name="Denef V.J."/>
            <person name="McMahon K.D."/>
            <person name="Konstantinidis K.T."/>
            <person name="Eloe-Fadrosh E.A."/>
            <person name="Kyrpides N.C."/>
            <person name="Woyke T."/>
        </authorList>
    </citation>
    <scope>NUCLEOTIDE SEQUENCE</scope>
    <source>
        <strain evidence="2">GVMAG-S-3300011013-78</strain>
    </source>
</reference>
<feature type="compositionally biased region" description="Basic and acidic residues" evidence="1">
    <location>
        <begin position="209"/>
        <end position="218"/>
    </location>
</feature>
<protein>
    <submittedName>
        <fullName evidence="2">Uncharacterized protein</fullName>
    </submittedName>
</protein>
<feature type="compositionally biased region" description="Basic residues" evidence="1">
    <location>
        <begin position="222"/>
        <end position="252"/>
    </location>
</feature>
<sequence>MSNNQLYYIIYNFRPQTTPLSSAEYIVKERNSMTGRIMLSMNQSHGLGSGIYGLIRDPITGIIPGADTRSNEIVTPIALVNPLILDTNEKFSDFVDLSRYLMDLCEATIHRDNGERRVLLAKLFKYEVLRKKIAPKSHKIIPTVNKFTSTFIRKMVPGDYIRQPINFLLSDAYDGIYNSSKNGNCYSAGSVYFSDVEPVRRQPKGRSQGPREEGHDLYGGKTNKRKTNKRKTNKRKTNKRKTNKRKTNKRKN</sequence>
<organism evidence="2">
    <name type="scientific">viral metagenome</name>
    <dbReference type="NCBI Taxonomy" id="1070528"/>
    <lineage>
        <taxon>unclassified sequences</taxon>
        <taxon>metagenomes</taxon>
        <taxon>organismal metagenomes</taxon>
    </lineage>
</organism>
<dbReference type="AlphaFoldDB" id="A0A6C0KJ37"/>
<feature type="region of interest" description="Disordered" evidence="1">
    <location>
        <begin position="197"/>
        <end position="252"/>
    </location>
</feature>
<evidence type="ECO:0000256" key="1">
    <source>
        <dbReference type="SAM" id="MobiDB-lite"/>
    </source>
</evidence>
<dbReference type="EMBL" id="MN740879">
    <property type="protein sequence ID" value="QHU16334.1"/>
    <property type="molecule type" value="Genomic_DNA"/>
</dbReference>